<name>A0A1R2AV87_9CILI</name>
<accession>A0A1R2AV87</accession>
<dbReference type="EMBL" id="MPUH01001334">
    <property type="protein sequence ID" value="OMJ68417.1"/>
    <property type="molecule type" value="Genomic_DNA"/>
</dbReference>
<keyword evidence="4" id="KW-1185">Reference proteome</keyword>
<proteinExistence type="predicted"/>
<dbReference type="AlphaFoldDB" id="A0A1R2AV87"/>
<comment type="caution">
    <text evidence="3">The sequence shown here is derived from an EMBL/GenBank/DDBJ whole genome shotgun (WGS) entry which is preliminary data.</text>
</comment>
<feature type="coiled-coil region" evidence="1">
    <location>
        <begin position="143"/>
        <end position="268"/>
    </location>
</feature>
<evidence type="ECO:0000256" key="2">
    <source>
        <dbReference type="SAM" id="MobiDB-lite"/>
    </source>
</evidence>
<evidence type="ECO:0000313" key="3">
    <source>
        <dbReference type="EMBL" id="OMJ68417.1"/>
    </source>
</evidence>
<gene>
    <name evidence="3" type="ORF">SteCoe_34139</name>
</gene>
<reference evidence="3 4" key="1">
    <citation type="submission" date="2016-11" db="EMBL/GenBank/DDBJ databases">
        <title>The macronuclear genome of Stentor coeruleus: a giant cell with tiny introns.</title>
        <authorList>
            <person name="Slabodnick M."/>
            <person name="Ruby J.G."/>
            <person name="Reiff S.B."/>
            <person name="Swart E.C."/>
            <person name="Gosai S."/>
            <person name="Prabakaran S."/>
            <person name="Witkowska E."/>
            <person name="Larue G.E."/>
            <person name="Fisher S."/>
            <person name="Freeman R.M."/>
            <person name="Gunawardena J."/>
            <person name="Chu W."/>
            <person name="Stover N.A."/>
            <person name="Gregory B.D."/>
            <person name="Nowacki M."/>
            <person name="Derisi J."/>
            <person name="Roy S.W."/>
            <person name="Marshall W.F."/>
            <person name="Sood P."/>
        </authorList>
    </citation>
    <scope>NUCLEOTIDE SEQUENCE [LARGE SCALE GENOMIC DNA]</scope>
    <source>
        <strain evidence="3">WM001</strain>
    </source>
</reference>
<feature type="compositionally biased region" description="Basic and acidic residues" evidence="2">
    <location>
        <begin position="1"/>
        <end position="30"/>
    </location>
</feature>
<sequence>MEKSSCPKTTDRGKIVNLDKKNNTKGHEKSSSLSLSGCFDCSPQKSDIGSTKFSETGPASPFQEVDCGFKLEKFNCPTDRGYQYSDQECNMTLDTTPPLSNYTPRASFVDSSLSPISALKNIKLLESKVYKLGQEKQKYLTRENELKQSINTMKTQVTNLEKLKLFLVSKLENAVSKEAFDKKISDYETKLHILAEELKKIKENYENAELSYRKELEKLANHNACTDLTLAKLQIKHRELKAKTKEEKSQLLIRLSESEKTVQQLLRELEIEKFKGKETSSKVKLLESKMKDPSSSQILEEDYDNQIKHLKDKLACSYKNNNDLSQALQKEQDTNKNIVSALQKFETAQKNEVESLKLEIGRLNKIVKGYENIQMSDKNESEQKKTKEIIERLTDTLKEKDRALEGFKTGSGTFSMEKYEEICLLNKKLFEENRMLKYRVKALMAS</sequence>
<evidence type="ECO:0000313" key="4">
    <source>
        <dbReference type="Proteomes" id="UP000187209"/>
    </source>
</evidence>
<organism evidence="3 4">
    <name type="scientific">Stentor coeruleus</name>
    <dbReference type="NCBI Taxonomy" id="5963"/>
    <lineage>
        <taxon>Eukaryota</taxon>
        <taxon>Sar</taxon>
        <taxon>Alveolata</taxon>
        <taxon>Ciliophora</taxon>
        <taxon>Postciliodesmatophora</taxon>
        <taxon>Heterotrichea</taxon>
        <taxon>Heterotrichida</taxon>
        <taxon>Stentoridae</taxon>
        <taxon>Stentor</taxon>
    </lineage>
</organism>
<feature type="region of interest" description="Disordered" evidence="2">
    <location>
        <begin position="1"/>
        <end position="35"/>
    </location>
</feature>
<keyword evidence="1" id="KW-0175">Coiled coil</keyword>
<evidence type="ECO:0000256" key="1">
    <source>
        <dbReference type="SAM" id="Coils"/>
    </source>
</evidence>
<protein>
    <submittedName>
        <fullName evidence="3">Uncharacterized protein</fullName>
    </submittedName>
</protein>
<dbReference type="Proteomes" id="UP000187209">
    <property type="component" value="Unassembled WGS sequence"/>
</dbReference>